<organism evidence="1">
    <name type="scientific">Siphoviridae sp. ctYM922</name>
    <dbReference type="NCBI Taxonomy" id="2825547"/>
    <lineage>
        <taxon>Viruses</taxon>
        <taxon>Duplodnaviria</taxon>
        <taxon>Heunggongvirae</taxon>
        <taxon>Uroviricota</taxon>
        <taxon>Caudoviricetes</taxon>
    </lineage>
</organism>
<dbReference type="EMBL" id="BK016042">
    <property type="protein sequence ID" value="DAF90987.1"/>
    <property type="molecule type" value="Genomic_DNA"/>
</dbReference>
<accession>A0A8S5U952</accession>
<reference evidence="1" key="1">
    <citation type="journal article" date="2021" name="Proc. Natl. Acad. Sci. U.S.A.">
        <title>A Catalog of Tens of Thousands of Viruses from Human Metagenomes Reveals Hidden Associations with Chronic Diseases.</title>
        <authorList>
            <person name="Tisza M.J."/>
            <person name="Buck C.B."/>
        </authorList>
    </citation>
    <scope>NUCLEOTIDE SEQUENCE</scope>
    <source>
        <strain evidence="1">CtYM922</strain>
    </source>
</reference>
<protein>
    <submittedName>
        <fullName evidence="1">Tail component</fullName>
    </submittedName>
</protein>
<proteinExistence type="predicted"/>
<evidence type="ECO:0000313" key="1">
    <source>
        <dbReference type="EMBL" id="DAF90987.1"/>
    </source>
</evidence>
<name>A0A8S5U952_9CAUD</name>
<sequence>MNKLIEKIFKGFKVDNVEIPVEFLVYKGKSTTYITYFRENTDTTLSGDDELINYVDYYDFHIYSKENYKKIVQKLKKILKENEFIWQPSRSSADMFEADTGYYHIVLNFAIINKEE</sequence>